<proteinExistence type="predicted"/>
<name>A0A3M6VRI4_9STRA</name>
<keyword evidence="1" id="KW-0472">Membrane</keyword>
<dbReference type="AlphaFoldDB" id="A0A3M6VRI4"/>
<dbReference type="EMBL" id="QLLG01000102">
    <property type="protein sequence ID" value="RMX68176.1"/>
    <property type="molecule type" value="Genomic_DNA"/>
</dbReference>
<evidence type="ECO:0000313" key="3">
    <source>
        <dbReference type="Proteomes" id="UP000282087"/>
    </source>
</evidence>
<keyword evidence="1" id="KW-1133">Transmembrane helix</keyword>
<sequence>MDNVARGAILNGIPTADAELVCHEASAHAMWSRFVDKKTKRSYAITSVTLITAQVSVVGSVIQ</sequence>
<organism evidence="2 3">
    <name type="scientific">Peronospora effusa</name>
    <dbReference type="NCBI Taxonomy" id="542832"/>
    <lineage>
        <taxon>Eukaryota</taxon>
        <taxon>Sar</taxon>
        <taxon>Stramenopiles</taxon>
        <taxon>Oomycota</taxon>
        <taxon>Peronosporomycetes</taxon>
        <taxon>Peronosporales</taxon>
        <taxon>Peronosporaceae</taxon>
        <taxon>Peronospora</taxon>
    </lineage>
</organism>
<accession>A0A3M6VRI4</accession>
<evidence type="ECO:0000313" key="2">
    <source>
        <dbReference type="EMBL" id="RMX68176.1"/>
    </source>
</evidence>
<comment type="caution">
    <text evidence="2">The sequence shown here is derived from an EMBL/GenBank/DDBJ whole genome shotgun (WGS) entry which is preliminary data.</text>
</comment>
<evidence type="ECO:0000256" key="1">
    <source>
        <dbReference type="SAM" id="Phobius"/>
    </source>
</evidence>
<keyword evidence="1" id="KW-0812">Transmembrane</keyword>
<dbReference type="Proteomes" id="UP000282087">
    <property type="component" value="Unassembled WGS sequence"/>
</dbReference>
<reference evidence="2 3" key="1">
    <citation type="submission" date="2018-06" db="EMBL/GenBank/DDBJ databases">
        <title>Comparative genomics of downy mildews reveals potential adaptations to biotrophy.</title>
        <authorList>
            <person name="Fletcher K."/>
            <person name="Klosterman S.J."/>
            <person name="Derevnina L."/>
            <person name="Martin F."/>
            <person name="Koike S."/>
            <person name="Reyes Chin-Wo S."/>
            <person name="Mou B."/>
            <person name="Michelmore R."/>
        </authorList>
    </citation>
    <scope>NUCLEOTIDE SEQUENCE [LARGE SCALE GENOMIC DNA]</scope>
    <source>
        <strain evidence="2 3">R14</strain>
    </source>
</reference>
<feature type="transmembrane region" description="Helical" evidence="1">
    <location>
        <begin position="43"/>
        <end position="62"/>
    </location>
</feature>
<gene>
    <name evidence="2" type="ORF">DD238_007816</name>
</gene>
<keyword evidence="3" id="KW-1185">Reference proteome</keyword>
<protein>
    <submittedName>
        <fullName evidence="2">Uncharacterized protein</fullName>
    </submittedName>
</protein>